<evidence type="ECO:0000256" key="5">
    <source>
        <dbReference type="ARBA" id="ARBA00022824"/>
    </source>
</evidence>
<dbReference type="GO" id="GO:0006665">
    <property type="term" value="P:sphingolipid metabolic process"/>
    <property type="evidence" value="ECO:0007669"/>
    <property type="project" value="TreeGrafter"/>
</dbReference>
<evidence type="ECO:0000256" key="10">
    <source>
        <dbReference type="RuleBase" id="RU368065"/>
    </source>
</evidence>
<keyword evidence="12" id="KW-1185">Reference proteome</keyword>
<protein>
    <recommendedName>
        <fullName evidence="10">Protein ARV</fullName>
    </recommendedName>
</protein>
<reference evidence="11 12" key="1">
    <citation type="submission" date="2016-03" db="EMBL/GenBank/DDBJ databases">
        <title>Cyphomyrmex costatus WGS genome.</title>
        <authorList>
            <person name="Nygaard S."/>
            <person name="Hu H."/>
            <person name="Boomsma J."/>
            <person name="Zhang G."/>
        </authorList>
    </citation>
    <scope>NUCLEOTIDE SEQUENCE [LARGE SCALE GENOMIC DNA]</scope>
    <source>
        <strain evidence="11">MS0001</strain>
        <tissue evidence="11">Whole body</tissue>
    </source>
</reference>
<keyword evidence="4 10" id="KW-0812">Transmembrane</keyword>
<dbReference type="Proteomes" id="UP000078542">
    <property type="component" value="Unassembled WGS sequence"/>
</dbReference>
<feature type="transmembrane region" description="Helical" evidence="10">
    <location>
        <begin position="114"/>
        <end position="135"/>
    </location>
</feature>
<accession>A0A195CJZ0</accession>
<keyword evidence="9 10" id="KW-0472">Membrane</keyword>
<evidence type="ECO:0000256" key="2">
    <source>
        <dbReference type="ARBA" id="ARBA00009187"/>
    </source>
</evidence>
<keyword evidence="7 10" id="KW-0445">Lipid transport</keyword>
<evidence type="ECO:0000313" key="12">
    <source>
        <dbReference type="Proteomes" id="UP000078542"/>
    </source>
</evidence>
<dbReference type="PANTHER" id="PTHR14467:SF0">
    <property type="entry name" value="PROTEIN ARV1"/>
    <property type="match status" value="1"/>
</dbReference>
<feature type="transmembrane region" description="Helical" evidence="10">
    <location>
        <begin position="181"/>
        <end position="199"/>
    </location>
</feature>
<dbReference type="GO" id="GO:0005794">
    <property type="term" value="C:Golgi apparatus"/>
    <property type="evidence" value="ECO:0007669"/>
    <property type="project" value="TreeGrafter"/>
</dbReference>
<dbReference type="AlphaFoldDB" id="A0A195CJZ0"/>
<dbReference type="GO" id="GO:0016125">
    <property type="term" value="P:sterol metabolic process"/>
    <property type="evidence" value="ECO:0007669"/>
    <property type="project" value="UniProtKB-UniRule"/>
</dbReference>
<keyword evidence="5 10" id="KW-0256">Endoplasmic reticulum</keyword>
<comment type="function">
    <text evidence="10">Mediator of sterol homeostasis involved in sterol uptake, trafficking and distribution into membranes.</text>
</comment>
<gene>
    <name evidence="11" type="ORF">ALC62_08271</name>
</gene>
<evidence type="ECO:0000256" key="9">
    <source>
        <dbReference type="ARBA" id="ARBA00023136"/>
    </source>
</evidence>
<dbReference type="STRING" id="456900.A0A195CJZ0"/>
<organism evidence="11 12">
    <name type="scientific">Cyphomyrmex costatus</name>
    <dbReference type="NCBI Taxonomy" id="456900"/>
    <lineage>
        <taxon>Eukaryota</taxon>
        <taxon>Metazoa</taxon>
        <taxon>Ecdysozoa</taxon>
        <taxon>Arthropoda</taxon>
        <taxon>Hexapoda</taxon>
        <taxon>Insecta</taxon>
        <taxon>Pterygota</taxon>
        <taxon>Neoptera</taxon>
        <taxon>Endopterygota</taxon>
        <taxon>Hymenoptera</taxon>
        <taxon>Apocrita</taxon>
        <taxon>Aculeata</taxon>
        <taxon>Formicoidea</taxon>
        <taxon>Formicidae</taxon>
        <taxon>Myrmicinae</taxon>
        <taxon>Cyphomyrmex</taxon>
    </lineage>
</organism>
<dbReference type="GO" id="GO:0032541">
    <property type="term" value="C:cortical endoplasmic reticulum"/>
    <property type="evidence" value="ECO:0007669"/>
    <property type="project" value="TreeGrafter"/>
</dbReference>
<dbReference type="GO" id="GO:0032366">
    <property type="term" value="P:intracellular sterol transport"/>
    <property type="evidence" value="ECO:0007669"/>
    <property type="project" value="UniProtKB-UniRule"/>
</dbReference>
<name>A0A195CJZ0_9HYME</name>
<sequence length="241" mass="27149">MYICINCGAECKELFRRYCPSVLKILKCEKCGLLADKYIEYDPVIVLVDLILIEKPAYRHLLYNSNFKSYWKISIILWLAESFRAWSFCDIDETELTASEMDLVHNALQDHCNIYILLLHTALAFAAFICTVIVVTEVKWFIIGKKPYKYSVKDLSCALIIGGCGKLLGFLGIVWQHIASGPYYLLIQGYTVLCLLTAYSVVCKSGRGGSLIGLIAGFLLYGYICTSISKLHLNIPNITLT</sequence>
<evidence type="ECO:0000256" key="6">
    <source>
        <dbReference type="ARBA" id="ARBA00022989"/>
    </source>
</evidence>
<comment type="subcellular location">
    <subcellularLocation>
        <location evidence="1 10">Endoplasmic reticulum membrane</location>
        <topology evidence="1 10">Multi-pass membrane protein</topology>
    </subcellularLocation>
</comment>
<keyword evidence="6 10" id="KW-1133">Transmembrane helix</keyword>
<comment type="similarity">
    <text evidence="2 10">Belongs to the ARV1 family.</text>
</comment>
<dbReference type="Pfam" id="PF04161">
    <property type="entry name" value="Arv1"/>
    <property type="match status" value="1"/>
</dbReference>
<feature type="transmembrane region" description="Helical" evidence="10">
    <location>
        <begin position="211"/>
        <end position="233"/>
    </location>
</feature>
<keyword evidence="3 10" id="KW-0813">Transport</keyword>
<feature type="transmembrane region" description="Helical" evidence="10">
    <location>
        <begin position="155"/>
        <end position="175"/>
    </location>
</feature>
<dbReference type="GO" id="GO:0097036">
    <property type="term" value="P:regulation of plasma membrane sterol distribution"/>
    <property type="evidence" value="ECO:0007669"/>
    <property type="project" value="UniProtKB-UniRule"/>
</dbReference>
<dbReference type="EMBL" id="KQ977642">
    <property type="protein sequence ID" value="KYN01045.1"/>
    <property type="molecule type" value="Genomic_DNA"/>
</dbReference>
<evidence type="ECO:0000256" key="3">
    <source>
        <dbReference type="ARBA" id="ARBA00022448"/>
    </source>
</evidence>
<proteinExistence type="inferred from homology"/>
<dbReference type="InterPro" id="IPR007290">
    <property type="entry name" value="Arv1"/>
</dbReference>
<dbReference type="GO" id="GO:0005789">
    <property type="term" value="C:endoplasmic reticulum membrane"/>
    <property type="evidence" value="ECO:0007669"/>
    <property type="project" value="UniProtKB-SubCell"/>
</dbReference>
<evidence type="ECO:0000256" key="4">
    <source>
        <dbReference type="ARBA" id="ARBA00022692"/>
    </source>
</evidence>
<evidence type="ECO:0000256" key="1">
    <source>
        <dbReference type="ARBA" id="ARBA00004477"/>
    </source>
</evidence>
<dbReference type="PANTHER" id="PTHR14467">
    <property type="entry name" value="ARV1"/>
    <property type="match status" value="1"/>
</dbReference>
<evidence type="ECO:0000256" key="8">
    <source>
        <dbReference type="ARBA" id="ARBA00023098"/>
    </source>
</evidence>
<evidence type="ECO:0000256" key="7">
    <source>
        <dbReference type="ARBA" id="ARBA00023055"/>
    </source>
</evidence>
<evidence type="ECO:0000313" key="11">
    <source>
        <dbReference type="EMBL" id="KYN01045.1"/>
    </source>
</evidence>
<keyword evidence="8 10" id="KW-0443">Lipid metabolism</keyword>